<reference evidence="5" key="1">
    <citation type="submission" date="2022-11" db="EMBL/GenBank/DDBJ databases">
        <authorList>
            <person name="Kikuchi T."/>
        </authorList>
    </citation>
    <scope>NUCLEOTIDE SEQUENCE</scope>
    <source>
        <strain evidence="5">PS1010</strain>
    </source>
</reference>
<sequence length="369" mass="41634">MVNKTLNAAAHNFDDNEVILFAINNFCLQGDMFWIIGFILRLTIFEAIIYLGITFALFLYIRSYLEKQQIENIKEKAVFITGCDTGFGRDLAIKCLENGMTVFAGCLTQNGINNLKRDSKGGNKLDAFLLNVSENKSCEEAGIYIEKKLAGKPLHAVVNNAGITGKFLKDDFLDIEEYKKVCDINMFGVIRTTHCVKRLIKKSRGRVVTVASICARVGLPGIGPYTTAKYGVSGYCDVLRQELRPFGVSVHILEPGFFETPLIGREKINREVQQAWAEAPPQVREEYGETYFNKSCETINFFLNRVSNKDVYLVVDAYYHAITSKWPRSRYQVGWDSILCFIPFSYLPTGMQDLVFASAAYFLPKPAQC</sequence>
<evidence type="ECO:0000256" key="2">
    <source>
        <dbReference type="RuleBase" id="RU000363"/>
    </source>
</evidence>
<dbReference type="Pfam" id="PF00106">
    <property type="entry name" value="adh_short"/>
    <property type="match status" value="1"/>
</dbReference>
<dbReference type="InterPro" id="IPR036291">
    <property type="entry name" value="NAD(P)-bd_dom_sf"/>
</dbReference>
<dbReference type="Proteomes" id="UP001152747">
    <property type="component" value="Unassembled WGS sequence"/>
</dbReference>
<evidence type="ECO:0000313" key="6">
    <source>
        <dbReference type="Proteomes" id="UP001152747"/>
    </source>
</evidence>
<gene>
    <name evidence="5" type="ORF">CAMP_LOCUS1832</name>
</gene>
<name>A0A9P1I9F8_9PELO</name>
<keyword evidence="3" id="KW-0472">Membrane</keyword>
<accession>A0A9P1I9F8</accession>
<dbReference type="AlphaFoldDB" id="A0A9P1I9F8"/>
<dbReference type="PRINTS" id="PR00081">
    <property type="entry name" value="GDHRDH"/>
</dbReference>
<dbReference type="OrthoDB" id="2102561at2759"/>
<comment type="similarity">
    <text evidence="2">Belongs to the short-chain dehydrogenases/reductases (SDR) family.</text>
</comment>
<keyword evidence="6" id="KW-1185">Reference proteome</keyword>
<dbReference type="GO" id="GO:0016491">
    <property type="term" value="F:oxidoreductase activity"/>
    <property type="evidence" value="ECO:0007669"/>
    <property type="project" value="UniProtKB-KW"/>
</dbReference>
<evidence type="ECO:0000256" key="3">
    <source>
        <dbReference type="SAM" id="Phobius"/>
    </source>
</evidence>
<dbReference type="PROSITE" id="PS50156">
    <property type="entry name" value="SSD"/>
    <property type="match status" value="1"/>
</dbReference>
<dbReference type="PRINTS" id="PR00080">
    <property type="entry name" value="SDRFAMILY"/>
</dbReference>
<protein>
    <recommendedName>
        <fullName evidence="4">SSD domain-containing protein</fullName>
    </recommendedName>
</protein>
<dbReference type="PROSITE" id="PS00061">
    <property type="entry name" value="ADH_SHORT"/>
    <property type="match status" value="1"/>
</dbReference>
<dbReference type="Gene3D" id="3.40.50.720">
    <property type="entry name" value="NAD(P)-binding Rossmann-like Domain"/>
    <property type="match status" value="1"/>
</dbReference>
<evidence type="ECO:0000259" key="4">
    <source>
        <dbReference type="PROSITE" id="PS50156"/>
    </source>
</evidence>
<dbReference type="InterPro" id="IPR000731">
    <property type="entry name" value="SSD"/>
</dbReference>
<keyword evidence="3" id="KW-0812">Transmembrane</keyword>
<dbReference type="InterPro" id="IPR020904">
    <property type="entry name" value="Sc_DH/Rdtase_CS"/>
</dbReference>
<feature type="domain" description="SSD" evidence="4">
    <location>
        <begin position="1"/>
        <end position="51"/>
    </location>
</feature>
<dbReference type="GO" id="GO:0008202">
    <property type="term" value="P:steroid metabolic process"/>
    <property type="evidence" value="ECO:0007669"/>
    <property type="project" value="TreeGrafter"/>
</dbReference>
<dbReference type="EMBL" id="CANHGI010000001">
    <property type="protein sequence ID" value="CAI5439195.1"/>
    <property type="molecule type" value="Genomic_DNA"/>
</dbReference>
<keyword evidence="1" id="KW-0560">Oxidoreductase</keyword>
<proteinExistence type="inferred from homology"/>
<dbReference type="PANTHER" id="PTHR43313:SF7">
    <property type="entry name" value="17-BETA-HYDROXYSTEROID DEHYDROGENASE TYPE 6"/>
    <property type="match status" value="1"/>
</dbReference>
<feature type="transmembrane region" description="Helical" evidence="3">
    <location>
        <begin position="33"/>
        <end position="61"/>
    </location>
</feature>
<evidence type="ECO:0000256" key="1">
    <source>
        <dbReference type="ARBA" id="ARBA00023002"/>
    </source>
</evidence>
<organism evidence="5 6">
    <name type="scientific">Caenorhabditis angaria</name>
    <dbReference type="NCBI Taxonomy" id="860376"/>
    <lineage>
        <taxon>Eukaryota</taxon>
        <taxon>Metazoa</taxon>
        <taxon>Ecdysozoa</taxon>
        <taxon>Nematoda</taxon>
        <taxon>Chromadorea</taxon>
        <taxon>Rhabditida</taxon>
        <taxon>Rhabditina</taxon>
        <taxon>Rhabditomorpha</taxon>
        <taxon>Rhabditoidea</taxon>
        <taxon>Rhabditidae</taxon>
        <taxon>Peloderinae</taxon>
        <taxon>Caenorhabditis</taxon>
    </lineage>
</organism>
<dbReference type="PANTHER" id="PTHR43313">
    <property type="entry name" value="SHORT-CHAIN DEHYDROGENASE/REDUCTASE FAMILY 9C"/>
    <property type="match status" value="1"/>
</dbReference>
<evidence type="ECO:0000313" key="5">
    <source>
        <dbReference type="EMBL" id="CAI5439195.1"/>
    </source>
</evidence>
<dbReference type="SUPFAM" id="SSF51735">
    <property type="entry name" value="NAD(P)-binding Rossmann-fold domains"/>
    <property type="match status" value="1"/>
</dbReference>
<keyword evidence="3" id="KW-1133">Transmembrane helix</keyword>
<comment type="caution">
    <text evidence="5">The sequence shown here is derived from an EMBL/GenBank/DDBJ whole genome shotgun (WGS) entry which is preliminary data.</text>
</comment>
<dbReference type="InterPro" id="IPR002347">
    <property type="entry name" value="SDR_fam"/>
</dbReference>